<dbReference type="GeneID" id="77264775"/>
<dbReference type="EMBL" id="UGGZ01000001">
    <property type="protein sequence ID" value="STO37602.1"/>
    <property type="molecule type" value="Genomic_DNA"/>
</dbReference>
<organism evidence="1 2">
    <name type="scientific">Gallibacterium anatis</name>
    <dbReference type="NCBI Taxonomy" id="750"/>
    <lineage>
        <taxon>Bacteria</taxon>
        <taxon>Pseudomonadati</taxon>
        <taxon>Pseudomonadota</taxon>
        <taxon>Gammaproteobacteria</taxon>
        <taxon>Pasteurellales</taxon>
        <taxon>Pasteurellaceae</taxon>
        <taxon>Gallibacterium</taxon>
    </lineage>
</organism>
<evidence type="ECO:0000313" key="1">
    <source>
        <dbReference type="EMBL" id="STO37602.1"/>
    </source>
</evidence>
<dbReference type="RefSeq" id="WP_018346005.1">
    <property type="nucleotide sequence ID" value="NZ_UGGZ01000001.1"/>
</dbReference>
<gene>
    <name evidence="1" type="ORF">NCTC11413_00715</name>
</gene>
<name>A0A377H519_9PAST</name>
<sequence length="47" mass="5745">MNKEMSSLSYQEKLKIYEEAKKRLQKLPLTPKQYEQRIKFIIEELSI</sequence>
<dbReference type="AlphaFoldDB" id="A0A377H519"/>
<dbReference type="Proteomes" id="UP000254232">
    <property type="component" value="Unassembled WGS sequence"/>
</dbReference>
<protein>
    <submittedName>
        <fullName evidence="1">Uncharacterized protein</fullName>
    </submittedName>
</protein>
<proteinExistence type="predicted"/>
<reference evidence="1 2" key="1">
    <citation type="submission" date="2018-06" db="EMBL/GenBank/DDBJ databases">
        <authorList>
            <consortium name="Pathogen Informatics"/>
            <person name="Doyle S."/>
        </authorList>
    </citation>
    <scope>NUCLEOTIDE SEQUENCE [LARGE SCALE GENOMIC DNA]</scope>
    <source>
        <strain evidence="1 2">NCTC11413</strain>
    </source>
</reference>
<accession>A0A377H519</accession>
<evidence type="ECO:0000313" key="2">
    <source>
        <dbReference type="Proteomes" id="UP000254232"/>
    </source>
</evidence>